<evidence type="ECO:0000256" key="1">
    <source>
        <dbReference type="SAM" id="Phobius"/>
    </source>
</evidence>
<evidence type="ECO:0000313" key="3">
    <source>
        <dbReference type="Proteomes" id="UP000367750"/>
    </source>
</evidence>
<dbReference type="AlphaFoldDB" id="A0A5J5GE13"/>
<organism evidence="2 3">
    <name type="scientific">Paenibacillus spiritus</name>
    <dbReference type="NCBI Taxonomy" id="2496557"/>
    <lineage>
        <taxon>Bacteria</taxon>
        <taxon>Bacillati</taxon>
        <taxon>Bacillota</taxon>
        <taxon>Bacilli</taxon>
        <taxon>Bacillales</taxon>
        <taxon>Paenibacillaceae</taxon>
        <taxon>Paenibacillus</taxon>
    </lineage>
</organism>
<accession>A0A5J5GE13</accession>
<dbReference type="OrthoDB" id="637345at2"/>
<name>A0A5J5GE13_9BACL</name>
<dbReference type="Proteomes" id="UP000367750">
    <property type="component" value="Unassembled WGS sequence"/>
</dbReference>
<dbReference type="Pfam" id="PF05987">
    <property type="entry name" value="DUF898"/>
    <property type="match status" value="1"/>
</dbReference>
<dbReference type="InterPro" id="IPR010295">
    <property type="entry name" value="DUF898"/>
</dbReference>
<gene>
    <name evidence="2" type="ORF">F4V43_04815</name>
</gene>
<sequence>MICVSTVLNVNVSGYEPRTEQQSYFDGGLLQYIGWSILGALVTICTLGICSPWALVMIYRWKIEHTVIDGRRQTFDGTAMQLFGNWMKWWLLCIVTIGIYSFWLNIKLEQWRVKHTHF</sequence>
<keyword evidence="3" id="KW-1185">Reference proteome</keyword>
<comment type="caution">
    <text evidence="2">The sequence shown here is derived from an EMBL/GenBank/DDBJ whole genome shotgun (WGS) entry which is preliminary data.</text>
</comment>
<feature type="transmembrane region" description="Helical" evidence="1">
    <location>
        <begin position="32"/>
        <end position="56"/>
    </location>
</feature>
<keyword evidence="1" id="KW-0472">Membrane</keyword>
<evidence type="ECO:0000313" key="2">
    <source>
        <dbReference type="EMBL" id="KAA9006287.1"/>
    </source>
</evidence>
<protein>
    <submittedName>
        <fullName evidence="2">DUF898 domain-containing protein</fullName>
    </submittedName>
</protein>
<dbReference type="EMBL" id="VYKK01000005">
    <property type="protein sequence ID" value="KAA9006287.1"/>
    <property type="molecule type" value="Genomic_DNA"/>
</dbReference>
<proteinExistence type="predicted"/>
<reference evidence="2 3" key="1">
    <citation type="submission" date="2019-09" db="EMBL/GenBank/DDBJ databases">
        <title>Bacillus ochoae sp. nov., Paenibacillus whitsoniae sp. nov., Paenibacillus spiritus sp. nov. Isolated from the Mars Exploration Rover during spacecraft assembly.</title>
        <authorList>
            <person name="Seuylemezian A."/>
            <person name="Vaishampayan P."/>
        </authorList>
    </citation>
    <scope>NUCLEOTIDE SEQUENCE [LARGE SCALE GENOMIC DNA]</scope>
    <source>
        <strain evidence="2 3">MER_111</strain>
    </source>
</reference>
<keyword evidence="1" id="KW-0812">Transmembrane</keyword>
<keyword evidence="1" id="KW-1133">Transmembrane helix</keyword>
<feature type="transmembrane region" description="Helical" evidence="1">
    <location>
        <begin position="89"/>
        <end position="106"/>
    </location>
</feature>